<feature type="transmembrane region" description="Helical" evidence="6">
    <location>
        <begin position="259"/>
        <end position="282"/>
    </location>
</feature>
<dbReference type="InterPro" id="IPR007248">
    <property type="entry name" value="Mpv17_PMP22"/>
</dbReference>
<accession>A0A1D3U945</accession>
<evidence type="ECO:0000256" key="3">
    <source>
        <dbReference type="ARBA" id="ARBA00022692"/>
    </source>
</evidence>
<proteinExistence type="inferred from homology"/>
<feature type="transmembrane region" description="Helical" evidence="6">
    <location>
        <begin position="375"/>
        <end position="393"/>
    </location>
</feature>
<dbReference type="GO" id="GO:0016020">
    <property type="term" value="C:membrane"/>
    <property type="evidence" value="ECO:0007669"/>
    <property type="project" value="UniProtKB-SubCell"/>
</dbReference>
<evidence type="ECO:0000256" key="4">
    <source>
        <dbReference type="ARBA" id="ARBA00022989"/>
    </source>
</evidence>
<sequence>MLINAYMDIKRKHITFVSKNMSSSAIDYNFRRQYFAGRNAYWKALHYEGVKIKSNIFAHSTSINLKECNVQEIKRCEKENVGQRFLNTLNSCIKRGKVERGENSNDNNILDTLISYNRSCNTGNRGSIQMRVFETQSETTNKTAFHLQNACNAMHIKRNNNFFHMIIRKGLHTANNQDEKGNKRNLNIKEQIEHECASKHNTPTNSGKRNIQVEQKIRENVEDIMSNIKNVKEEEKGVISSYRSRMTVVINNLFEKHLLLMNCLIAGTLYFIADVACQVMEVHKKNNEYDFLRTVRMSVIGLTLEGPIMTWWYGKILAKFIKSKPNTFLYKSFIPTLFDNFIFGPIHLTIFFFYNGMLKNQKKSEIVDKIVNTGLKVFFISLMTWTPLTLINFVFVPRIYQATVVFFADFFWVIFLSWCANKT</sequence>
<feature type="transmembrane region" description="Helical" evidence="6">
    <location>
        <begin position="333"/>
        <end position="354"/>
    </location>
</feature>
<comment type="similarity">
    <text evidence="2">Belongs to the peroxisomal membrane protein PXMP2/4 family.</text>
</comment>
<evidence type="ECO:0000256" key="1">
    <source>
        <dbReference type="ARBA" id="ARBA00004141"/>
    </source>
</evidence>
<evidence type="ECO:0000256" key="2">
    <source>
        <dbReference type="ARBA" id="ARBA00006824"/>
    </source>
</evidence>
<evidence type="ECO:0000256" key="6">
    <source>
        <dbReference type="SAM" id="Phobius"/>
    </source>
</evidence>
<feature type="transmembrane region" description="Helical" evidence="6">
    <location>
        <begin position="294"/>
        <end position="313"/>
    </location>
</feature>
<keyword evidence="8" id="KW-1185">Reference proteome</keyword>
<dbReference type="OrthoDB" id="10267969at2759"/>
<dbReference type="GO" id="GO:0005737">
    <property type="term" value="C:cytoplasm"/>
    <property type="evidence" value="ECO:0007669"/>
    <property type="project" value="TreeGrafter"/>
</dbReference>
<dbReference type="EMBL" id="LT594591">
    <property type="protein sequence ID" value="SCQ16650.1"/>
    <property type="molecule type" value="Genomic_DNA"/>
</dbReference>
<evidence type="ECO:0000256" key="5">
    <source>
        <dbReference type="ARBA" id="ARBA00023136"/>
    </source>
</evidence>
<dbReference type="VEuPathDB" id="PlasmoDB:PocGH01_10040300"/>
<keyword evidence="3 6" id="KW-0812">Transmembrane</keyword>
<dbReference type="AlphaFoldDB" id="A0A1D3U945"/>
<dbReference type="Pfam" id="PF04117">
    <property type="entry name" value="Mpv17_PMP22"/>
    <property type="match status" value="1"/>
</dbReference>
<feature type="transmembrane region" description="Helical" evidence="6">
    <location>
        <begin position="399"/>
        <end position="420"/>
    </location>
</feature>
<evidence type="ECO:0000313" key="7">
    <source>
        <dbReference type="EMBL" id="SCQ16650.1"/>
    </source>
</evidence>
<evidence type="ECO:0000313" key="8">
    <source>
        <dbReference type="Proteomes" id="UP000242942"/>
    </source>
</evidence>
<comment type="subcellular location">
    <subcellularLocation>
        <location evidence="1">Membrane</location>
        <topology evidence="1">Multi-pass membrane protein</topology>
    </subcellularLocation>
</comment>
<organism evidence="7 8">
    <name type="scientific">Plasmodium ovale</name>
    <name type="common">malaria parasite P. ovale</name>
    <dbReference type="NCBI Taxonomy" id="36330"/>
    <lineage>
        <taxon>Eukaryota</taxon>
        <taxon>Sar</taxon>
        <taxon>Alveolata</taxon>
        <taxon>Apicomplexa</taxon>
        <taxon>Aconoidasida</taxon>
        <taxon>Haemosporida</taxon>
        <taxon>Plasmodiidae</taxon>
        <taxon>Plasmodium</taxon>
        <taxon>Plasmodium (Plasmodium)</taxon>
    </lineage>
</organism>
<keyword evidence="5 6" id="KW-0472">Membrane</keyword>
<dbReference type="PANTHER" id="PTHR11266">
    <property type="entry name" value="PEROXISOMAL MEMBRANE PROTEIN 2, PXMP2 MPV17"/>
    <property type="match status" value="1"/>
</dbReference>
<gene>
    <name evidence="7" type="primary">MPV17</name>
    <name evidence="7" type="ORF">POCGH01_10040300</name>
</gene>
<reference evidence="7 8" key="1">
    <citation type="submission" date="2016-06" db="EMBL/GenBank/DDBJ databases">
        <authorList>
            <consortium name="Pathogen Informatics"/>
        </authorList>
    </citation>
    <scope>NUCLEOTIDE SEQUENCE [LARGE SCALE GENOMIC DNA]</scope>
    <source>
        <strain evidence="7">PocGH01</strain>
    </source>
</reference>
<keyword evidence="4 6" id="KW-1133">Transmembrane helix</keyword>
<name>A0A1D3U945_PLAOA</name>
<dbReference type="VEuPathDB" id="PlasmoDB:POWCR01_000215300"/>
<protein>
    <submittedName>
        <fullName evidence="7">Protein Mpv17, putative</fullName>
    </submittedName>
</protein>
<dbReference type="PANTHER" id="PTHR11266:SF80">
    <property type="entry name" value="PEROXISOMAL MEMBRANE PROTEIN 2"/>
    <property type="match status" value="1"/>
</dbReference>
<dbReference type="Proteomes" id="UP000242942">
    <property type="component" value="Chromosome 10"/>
</dbReference>